<sequence length="69" mass="8151">MQQTLLAKKNIQQPRRQTCYRFHFNIKIGIIFVVGKMFVILICILMLQDVHTVCVVMFAQRTQPCRPRS</sequence>
<evidence type="ECO:0000256" key="1">
    <source>
        <dbReference type="SAM" id="Phobius"/>
    </source>
</evidence>
<dbReference type="EMBL" id="JAHRIP010057450">
    <property type="protein sequence ID" value="MEQ2303253.1"/>
    <property type="molecule type" value="Genomic_DNA"/>
</dbReference>
<dbReference type="Proteomes" id="UP001469553">
    <property type="component" value="Unassembled WGS sequence"/>
</dbReference>
<evidence type="ECO:0000313" key="3">
    <source>
        <dbReference type="Proteomes" id="UP001469553"/>
    </source>
</evidence>
<reference evidence="2 3" key="1">
    <citation type="submission" date="2021-06" db="EMBL/GenBank/DDBJ databases">
        <authorList>
            <person name="Palmer J.M."/>
        </authorList>
    </citation>
    <scope>NUCLEOTIDE SEQUENCE [LARGE SCALE GENOMIC DNA]</scope>
    <source>
        <strain evidence="2 3">AS_MEX2019</strain>
        <tissue evidence="2">Muscle</tissue>
    </source>
</reference>
<feature type="transmembrane region" description="Helical" evidence="1">
    <location>
        <begin position="24"/>
        <end position="47"/>
    </location>
</feature>
<accession>A0ABV0ZAK9</accession>
<organism evidence="2 3">
    <name type="scientific">Ameca splendens</name>
    <dbReference type="NCBI Taxonomy" id="208324"/>
    <lineage>
        <taxon>Eukaryota</taxon>
        <taxon>Metazoa</taxon>
        <taxon>Chordata</taxon>
        <taxon>Craniata</taxon>
        <taxon>Vertebrata</taxon>
        <taxon>Euteleostomi</taxon>
        <taxon>Actinopterygii</taxon>
        <taxon>Neopterygii</taxon>
        <taxon>Teleostei</taxon>
        <taxon>Neoteleostei</taxon>
        <taxon>Acanthomorphata</taxon>
        <taxon>Ovalentaria</taxon>
        <taxon>Atherinomorphae</taxon>
        <taxon>Cyprinodontiformes</taxon>
        <taxon>Goodeidae</taxon>
        <taxon>Ameca</taxon>
    </lineage>
</organism>
<name>A0ABV0ZAK9_9TELE</name>
<proteinExistence type="predicted"/>
<keyword evidence="1" id="KW-0472">Membrane</keyword>
<keyword evidence="1" id="KW-0812">Transmembrane</keyword>
<gene>
    <name evidence="2" type="ORF">AMECASPLE_014839</name>
</gene>
<comment type="caution">
    <text evidence="2">The sequence shown here is derived from an EMBL/GenBank/DDBJ whole genome shotgun (WGS) entry which is preliminary data.</text>
</comment>
<evidence type="ECO:0000313" key="2">
    <source>
        <dbReference type="EMBL" id="MEQ2303253.1"/>
    </source>
</evidence>
<keyword evidence="3" id="KW-1185">Reference proteome</keyword>
<protein>
    <submittedName>
        <fullName evidence="2">Uncharacterized protein</fullName>
    </submittedName>
</protein>
<keyword evidence="1" id="KW-1133">Transmembrane helix</keyword>